<gene>
    <name evidence="5" type="primary">cheB</name>
    <name evidence="11" type="ORF">EXM22_14835</name>
</gene>
<dbReference type="PIRSF" id="PIRSF000876">
    <property type="entry name" value="RR_chemtxs_CheB"/>
    <property type="match status" value="1"/>
</dbReference>
<comment type="PTM">
    <text evidence="5">Phosphorylated by CheA. Phosphorylation of the N-terminal regulatory domain activates the methylesterase activity.</text>
</comment>
<evidence type="ECO:0000256" key="3">
    <source>
        <dbReference type="ARBA" id="ARBA00022801"/>
    </source>
</evidence>
<dbReference type="CDD" id="cd17541">
    <property type="entry name" value="REC_CheB-like"/>
    <property type="match status" value="1"/>
</dbReference>
<reference evidence="11 12" key="1">
    <citation type="submission" date="2019-02" db="EMBL/GenBank/DDBJ databases">
        <title>Complete Genome Sequence and Methylome Analysis of free living Spirochaetas.</title>
        <authorList>
            <person name="Fomenkov A."/>
            <person name="Dubinina G."/>
            <person name="Leshcheva N."/>
            <person name="Mikheeva N."/>
            <person name="Grabovich M."/>
            <person name="Vincze T."/>
            <person name="Roberts R.J."/>
        </authorList>
    </citation>
    <scope>NUCLEOTIDE SEQUENCE [LARGE SCALE GENOMIC DNA]</scope>
    <source>
        <strain evidence="11 12">K2</strain>
    </source>
</reference>
<dbReference type="InterPro" id="IPR001789">
    <property type="entry name" value="Sig_transdc_resp-reg_receiver"/>
</dbReference>
<evidence type="ECO:0000256" key="2">
    <source>
        <dbReference type="ARBA" id="ARBA00022500"/>
    </source>
</evidence>
<dbReference type="GO" id="GO:0005737">
    <property type="term" value="C:cytoplasm"/>
    <property type="evidence" value="ECO:0007669"/>
    <property type="project" value="UniProtKB-SubCell"/>
</dbReference>
<dbReference type="EC" id="3.5.1.44" evidence="5"/>
<dbReference type="AlphaFoldDB" id="A0A5C1QNE3"/>
<dbReference type="PROSITE" id="PS50110">
    <property type="entry name" value="RESPONSE_REGULATORY"/>
    <property type="match status" value="1"/>
</dbReference>
<evidence type="ECO:0000256" key="4">
    <source>
        <dbReference type="ARBA" id="ARBA00048267"/>
    </source>
</evidence>
<keyword evidence="12" id="KW-1185">Reference proteome</keyword>
<feature type="domain" description="Response regulatory" evidence="9">
    <location>
        <begin position="7"/>
        <end position="125"/>
    </location>
</feature>
<dbReference type="GO" id="GO:0050568">
    <property type="term" value="F:protein-glutamine glutaminase activity"/>
    <property type="evidence" value="ECO:0007669"/>
    <property type="project" value="UniProtKB-UniRule"/>
</dbReference>
<keyword evidence="3 5" id="KW-0378">Hydrolase</keyword>
<dbReference type="PANTHER" id="PTHR42872:SF6">
    <property type="entry name" value="PROTEIN-GLUTAMATE METHYLESTERASE_PROTEIN-GLUTAMINE GLUTAMINASE"/>
    <property type="match status" value="1"/>
</dbReference>
<dbReference type="SUPFAM" id="SSF52738">
    <property type="entry name" value="Methylesterase CheB, C-terminal domain"/>
    <property type="match status" value="1"/>
</dbReference>
<keyword evidence="1 5" id="KW-0963">Cytoplasm</keyword>
<comment type="catalytic activity">
    <reaction evidence="4 5">
        <text>[protein]-L-glutamate 5-O-methyl ester + H2O = L-glutamyl-[protein] + methanol + H(+)</text>
        <dbReference type="Rhea" id="RHEA:23236"/>
        <dbReference type="Rhea" id="RHEA-COMP:10208"/>
        <dbReference type="Rhea" id="RHEA-COMP:10311"/>
        <dbReference type="ChEBI" id="CHEBI:15377"/>
        <dbReference type="ChEBI" id="CHEBI:15378"/>
        <dbReference type="ChEBI" id="CHEBI:17790"/>
        <dbReference type="ChEBI" id="CHEBI:29973"/>
        <dbReference type="ChEBI" id="CHEBI:82795"/>
        <dbReference type="EC" id="3.1.1.61"/>
    </reaction>
</comment>
<accession>A0A5C1QNE3</accession>
<comment type="function">
    <text evidence="5">Involved in chemotaxis. Part of a chemotaxis signal transduction system that modulates chemotaxis in response to various stimuli. Catalyzes the demethylation of specific methylglutamate residues introduced into the chemoreceptors (methyl-accepting chemotaxis proteins or MCP) by CheR. Also mediates the irreversible deamidation of specific glutamine residues to glutamic acid.</text>
</comment>
<feature type="domain" description="CheB-type methylesterase" evidence="10">
    <location>
        <begin position="182"/>
        <end position="373"/>
    </location>
</feature>
<dbReference type="InterPro" id="IPR000673">
    <property type="entry name" value="Sig_transdc_resp-reg_Me-estase"/>
</dbReference>
<dbReference type="Pfam" id="PF00072">
    <property type="entry name" value="Response_reg"/>
    <property type="match status" value="1"/>
</dbReference>
<evidence type="ECO:0000256" key="6">
    <source>
        <dbReference type="PROSITE-ProRule" id="PRU00050"/>
    </source>
</evidence>
<feature type="region of interest" description="Disordered" evidence="8">
    <location>
        <begin position="159"/>
        <end position="183"/>
    </location>
</feature>
<comment type="similarity">
    <text evidence="5">Belongs to the CheB family.</text>
</comment>
<evidence type="ECO:0000256" key="1">
    <source>
        <dbReference type="ARBA" id="ARBA00022490"/>
    </source>
</evidence>
<dbReference type="Proteomes" id="UP000324209">
    <property type="component" value="Chromosome"/>
</dbReference>
<comment type="catalytic activity">
    <reaction evidence="5">
        <text>L-glutaminyl-[protein] + H2O = L-glutamyl-[protein] + NH4(+)</text>
        <dbReference type="Rhea" id="RHEA:16441"/>
        <dbReference type="Rhea" id="RHEA-COMP:10207"/>
        <dbReference type="Rhea" id="RHEA-COMP:10208"/>
        <dbReference type="ChEBI" id="CHEBI:15377"/>
        <dbReference type="ChEBI" id="CHEBI:28938"/>
        <dbReference type="ChEBI" id="CHEBI:29973"/>
        <dbReference type="ChEBI" id="CHEBI:30011"/>
        <dbReference type="EC" id="3.5.1.44"/>
    </reaction>
</comment>
<evidence type="ECO:0000256" key="5">
    <source>
        <dbReference type="HAMAP-Rule" id="MF_00099"/>
    </source>
</evidence>
<evidence type="ECO:0000259" key="10">
    <source>
        <dbReference type="PROSITE" id="PS50122"/>
    </source>
</evidence>
<comment type="domain">
    <text evidence="5">Contains a C-terminal catalytic domain, and an N-terminal region which modulates catalytic activity.</text>
</comment>
<feature type="active site" evidence="5 6">
    <location>
        <position position="316"/>
    </location>
</feature>
<evidence type="ECO:0000313" key="11">
    <source>
        <dbReference type="EMBL" id="QEN09191.1"/>
    </source>
</evidence>
<organism evidence="11 12">
    <name type="scientific">Oceanispirochaeta crateris</name>
    <dbReference type="NCBI Taxonomy" id="2518645"/>
    <lineage>
        <taxon>Bacteria</taxon>
        <taxon>Pseudomonadati</taxon>
        <taxon>Spirochaetota</taxon>
        <taxon>Spirochaetia</taxon>
        <taxon>Spirochaetales</taxon>
        <taxon>Spirochaetaceae</taxon>
        <taxon>Oceanispirochaeta</taxon>
    </lineage>
</organism>
<dbReference type="InterPro" id="IPR008248">
    <property type="entry name" value="CheB-like"/>
</dbReference>
<dbReference type="SUPFAM" id="SSF52172">
    <property type="entry name" value="CheY-like"/>
    <property type="match status" value="1"/>
</dbReference>
<keyword evidence="2 5" id="KW-0145">Chemotaxis</keyword>
<evidence type="ECO:0000259" key="9">
    <source>
        <dbReference type="PROSITE" id="PS50110"/>
    </source>
</evidence>
<dbReference type="OrthoDB" id="9793421at2"/>
<dbReference type="GO" id="GO:0000156">
    <property type="term" value="F:phosphorelay response regulator activity"/>
    <property type="evidence" value="ECO:0007669"/>
    <property type="project" value="InterPro"/>
</dbReference>
<evidence type="ECO:0000256" key="7">
    <source>
        <dbReference type="PROSITE-ProRule" id="PRU00169"/>
    </source>
</evidence>
<dbReference type="Gene3D" id="3.40.50.2300">
    <property type="match status" value="1"/>
</dbReference>
<dbReference type="HAMAP" id="MF_00099">
    <property type="entry name" value="CheB_chemtxs"/>
    <property type="match status" value="1"/>
</dbReference>
<proteinExistence type="inferred from homology"/>
<dbReference type="EMBL" id="CP036150">
    <property type="protein sequence ID" value="QEN09191.1"/>
    <property type="molecule type" value="Genomic_DNA"/>
</dbReference>
<dbReference type="Gene3D" id="3.40.50.180">
    <property type="entry name" value="Methylesterase CheB, C-terminal domain"/>
    <property type="match status" value="1"/>
</dbReference>
<dbReference type="KEGG" id="ock:EXM22_14835"/>
<dbReference type="SMART" id="SM00448">
    <property type="entry name" value="REC"/>
    <property type="match status" value="1"/>
</dbReference>
<dbReference type="InterPro" id="IPR011006">
    <property type="entry name" value="CheY-like_superfamily"/>
</dbReference>
<dbReference type="PROSITE" id="PS50122">
    <property type="entry name" value="CHEB"/>
    <property type="match status" value="1"/>
</dbReference>
<evidence type="ECO:0000256" key="8">
    <source>
        <dbReference type="SAM" id="MobiDB-lite"/>
    </source>
</evidence>
<sequence length="373" mass="40568">MSENKIAVLVVDDSALMRNIISRLIEKDSALEVVGTAMNGQFGLTKIPRLNPDVIVLDLEMPEMNGIDFLKEMHSRGHKIPVVILSSIAKKGARVTMEALALGASDFITKPSGSASDELEKVGDHLVTVLKAYGSDYRRKHGNSIPPLAVEQAIPQQTFTRTSERSGFKQDDWDRSSPEREPERPEIIAIGISTGGPNALRKVFAELDPNLSVPIVVVQHMPAGFTREFAASLDRICPLEVKEAAEGDIVRAGRILIAPGDAHISIEKKSLASMIHLHDSELINGHKPSAGVLFNSIAKEFRNKSIAVIMTGMGKDGAREIGNIFREGGMTIAQDSKSCIVYGMPRVAVEHNYIRKIVSLDDMAQTICTLAEG</sequence>
<name>A0A5C1QNE3_9SPIO</name>
<evidence type="ECO:0000313" key="12">
    <source>
        <dbReference type="Proteomes" id="UP000324209"/>
    </source>
</evidence>
<feature type="active site" evidence="5 6">
    <location>
        <position position="220"/>
    </location>
</feature>
<dbReference type="GO" id="GO:0006935">
    <property type="term" value="P:chemotaxis"/>
    <property type="evidence" value="ECO:0007669"/>
    <property type="project" value="UniProtKB-UniRule"/>
</dbReference>
<keyword evidence="5 7" id="KW-0597">Phosphoprotein</keyword>
<feature type="compositionally biased region" description="Basic and acidic residues" evidence="8">
    <location>
        <begin position="162"/>
        <end position="183"/>
    </location>
</feature>
<feature type="modified residue" description="4-aspartylphosphate" evidence="5 7">
    <location>
        <position position="58"/>
    </location>
</feature>
<protein>
    <recommendedName>
        <fullName evidence="5">Protein-glutamate methylesterase/protein-glutamine glutaminase</fullName>
        <ecNumber evidence="5">3.1.1.61</ecNumber>
        <ecNumber evidence="5">3.5.1.44</ecNumber>
    </recommendedName>
</protein>
<dbReference type="PANTHER" id="PTHR42872">
    <property type="entry name" value="PROTEIN-GLUTAMATE METHYLESTERASE/PROTEIN-GLUTAMINE GLUTAMINASE"/>
    <property type="match status" value="1"/>
</dbReference>
<dbReference type="InterPro" id="IPR035909">
    <property type="entry name" value="CheB_C"/>
</dbReference>
<dbReference type="RefSeq" id="WP_149487265.1">
    <property type="nucleotide sequence ID" value="NZ_CP036150.1"/>
</dbReference>
<dbReference type="NCBIfam" id="NF001965">
    <property type="entry name" value="PRK00742.1"/>
    <property type="match status" value="1"/>
</dbReference>
<dbReference type="GO" id="GO:0008984">
    <property type="term" value="F:protein-glutamate methylesterase activity"/>
    <property type="evidence" value="ECO:0007669"/>
    <property type="project" value="UniProtKB-UniRule"/>
</dbReference>
<feature type="active site" evidence="5 6">
    <location>
        <position position="193"/>
    </location>
</feature>
<comment type="subcellular location">
    <subcellularLocation>
        <location evidence="5">Cytoplasm</location>
    </subcellularLocation>
</comment>
<dbReference type="Pfam" id="PF01339">
    <property type="entry name" value="CheB_methylest"/>
    <property type="match status" value="1"/>
</dbReference>
<dbReference type="EC" id="3.1.1.61" evidence="5"/>
<dbReference type="CDD" id="cd16432">
    <property type="entry name" value="CheB_Rec"/>
    <property type="match status" value="1"/>
</dbReference>